<dbReference type="Pfam" id="PF12116">
    <property type="entry name" value="SpoIIID"/>
    <property type="match status" value="1"/>
</dbReference>
<reference evidence="1" key="2">
    <citation type="submission" date="2021-04" db="EMBL/GenBank/DDBJ databases">
        <authorList>
            <person name="Gilroy R."/>
        </authorList>
    </citation>
    <scope>NUCLEOTIDE SEQUENCE</scope>
    <source>
        <strain evidence="1">ChiBcec8-14828</strain>
    </source>
</reference>
<comment type="caution">
    <text evidence="1">The sequence shown here is derived from an EMBL/GenBank/DDBJ whole genome shotgun (WGS) entry which is preliminary data.</text>
</comment>
<accession>A0A9D2M4L0</accession>
<reference evidence="1" key="1">
    <citation type="journal article" date="2021" name="PeerJ">
        <title>Extensive microbial diversity within the chicken gut microbiome revealed by metagenomics and culture.</title>
        <authorList>
            <person name="Gilroy R."/>
            <person name="Ravi A."/>
            <person name="Getino M."/>
            <person name="Pursley I."/>
            <person name="Horton D.L."/>
            <person name="Alikhan N.F."/>
            <person name="Baker D."/>
            <person name="Gharbi K."/>
            <person name="Hall N."/>
            <person name="Watson M."/>
            <person name="Adriaenssens E.M."/>
            <person name="Foster-Nyarko E."/>
            <person name="Jarju S."/>
            <person name="Secka A."/>
            <person name="Antonio M."/>
            <person name="Oren A."/>
            <person name="Chaudhuri R.R."/>
            <person name="La Ragione R."/>
            <person name="Hildebrand F."/>
            <person name="Pallen M.J."/>
        </authorList>
    </citation>
    <scope>NUCLEOTIDE SEQUENCE</scope>
    <source>
        <strain evidence="1">ChiBcec8-14828</strain>
    </source>
</reference>
<dbReference type="Proteomes" id="UP000824209">
    <property type="component" value="Unassembled WGS sequence"/>
</dbReference>
<dbReference type="EMBL" id="DWYA01000080">
    <property type="protein sequence ID" value="HJB40531.1"/>
    <property type="molecule type" value="Genomic_DNA"/>
</dbReference>
<gene>
    <name evidence="1" type="ORF">H9943_09070</name>
</gene>
<sequence>MNEKSPAIFGTSFHKDITERLKKQNAILYAQVQQVLSVNKAQRHLRGGMATRHKYHPEQ</sequence>
<organism evidence="1 2">
    <name type="scientific">Candidatus Ruthenibacterium avium</name>
    <dbReference type="NCBI Taxonomy" id="2838751"/>
    <lineage>
        <taxon>Bacteria</taxon>
        <taxon>Bacillati</taxon>
        <taxon>Bacillota</taxon>
        <taxon>Clostridia</taxon>
        <taxon>Eubacteriales</taxon>
        <taxon>Oscillospiraceae</taxon>
        <taxon>Ruthenibacterium</taxon>
    </lineage>
</organism>
<name>A0A9D2M4L0_9FIRM</name>
<protein>
    <submittedName>
        <fullName evidence="1">Sporulation transcriptional regulator SpoIIID</fullName>
    </submittedName>
</protein>
<evidence type="ECO:0000313" key="2">
    <source>
        <dbReference type="Proteomes" id="UP000824209"/>
    </source>
</evidence>
<dbReference type="InterPro" id="IPR014208">
    <property type="entry name" value="Spore_III_D"/>
</dbReference>
<proteinExistence type="predicted"/>
<evidence type="ECO:0000313" key="1">
    <source>
        <dbReference type="EMBL" id="HJB40531.1"/>
    </source>
</evidence>
<dbReference type="AlphaFoldDB" id="A0A9D2M4L0"/>